<evidence type="ECO:0008006" key="4">
    <source>
        <dbReference type="Google" id="ProtNLM"/>
    </source>
</evidence>
<evidence type="ECO:0000313" key="3">
    <source>
        <dbReference type="Proteomes" id="UP000235330"/>
    </source>
</evidence>
<evidence type="ECO:0000313" key="2">
    <source>
        <dbReference type="EMBL" id="PMJ64337.1"/>
    </source>
</evidence>
<protein>
    <recommendedName>
        <fullName evidence="4">Secreted protein</fullName>
    </recommendedName>
</protein>
<dbReference type="EMBL" id="MCWU01000032">
    <property type="protein sequence ID" value="PMJ64337.1"/>
    <property type="molecule type" value="Genomic_DNA"/>
</dbReference>
<dbReference type="RefSeq" id="WP_102516722.1">
    <property type="nucleotide sequence ID" value="NZ_CAWNSM010000032.1"/>
</dbReference>
<feature type="signal peptide" evidence="1">
    <location>
        <begin position="1"/>
        <end position="23"/>
    </location>
</feature>
<dbReference type="AlphaFoldDB" id="A0A2N7F9T2"/>
<reference evidence="3" key="1">
    <citation type="submission" date="2016-07" db="EMBL/GenBank/DDBJ databases">
        <title>Nontailed viruses are major unrecognized killers of bacteria in the ocean.</title>
        <authorList>
            <person name="Kauffman K."/>
            <person name="Hussain F."/>
            <person name="Yang J."/>
            <person name="Arevalo P."/>
            <person name="Brown J."/>
            <person name="Cutler M."/>
            <person name="Kelly L."/>
            <person name="Polz M.F."/>
        </authorList>
    </citation>
    <scope>NUCLEOTIDE SEQUENCE [LARGE SCALE GENOMIC DNA]</scope>
    <source>
        <strain evidence="3">10N.261.55.E11</strain>
    </source>
</reference>
<organism evidence="2 3">
    <name type="scientific">Vibrio splendidus</name>
    <dbReference type="NCBI Taxonomy" id="29497"/>
    <lineage>
        <taxon>Bacteria</taxon>
        <taxon>Pseudomonadati</taxon>
        <taxon>Pseudomonadota</taxon>
        <taxon>Gammaproteobacteria</taxon>
        <taxon>Vibrionales</taxon>
        <taxon>Vibrionaceae</taxon>
        <taxon>Vibrio</taxon>
    </lineage>
</organism>
<accession>A0A2N7F9T2</accession>
<feature type="chain" id="PRO_5014691998" description="Secreted protein" evidence="1">
    <location>
        <begin position="24"/>
        <end position="100"/>
    </location>
</feature>
<name>A0A2N7F9T2_VIBSP</name>
<proteinExistence type="predicted"/>
<evidence type="ECO:0000256" key="1">
    <source>
        <dbReference type="SAM" id="SignalP"/>
    </source>
</evidence>
<sequence length="100" mass="11562">MFIKILIFIISCAFVLWLNTANADNENYATLDRSCSSIVCNNSIENTRFQYDKEESFVFSLEENSTMDKVSSSIFVILENKDDKSHHIDAILDIVEVWEE</sequence>
<comment type="caution">
    <text evidence="2">The sequence shown here is derived from an EMBL/GenBank/DDBJ whole genome shotgun (WGS) entry which is preliminary data.</text>
</comment>
<keyword evidence="1" id="KW-0732">Signal</keyword>
<dbReference type="Proteomes" id="UP000235330">
    <property type="component" value="Unassembled WGS sequence"/>
</dbReference>
<gene>
    <name evidence="2" type="ORF">BCU17_21470</name>
</gene>